<keyword evidence="3" id="KW-1185">Reference proteome</keyword>
<evidence type="ECO:0000256" key="1">
    <source>
        <dbReference type="SAM" id="MobiDB-lite"/>
    </source>
</evidence>
<accession>A0ABX8ZT37</accession>
<dbReference type="EMBL" id="CP081295">
    <property type="protein sequence ID" value="QZD90757.1"/>
    <property type="molecule type" value="Genomic_DNA"/>
</dbReference>
<evidence type="ECO:0000313" key="2">
    <source>
        <dbReference type="EMBL" id="QZD90757.1"/>
    </source>
</evidence>
<dbReference type="Proteomes" id="UP000824281">
    <property type="component" value="Chromosome"/>
</dbReference>
<evidence type="ECO:0000313" key="3">
    <source>
        <dbReference type="Proteomes" id="UP000824281"/>
    </source>
</evidence>
<organism evidence="2 3">
    <name type="scientific">Qipengyuania aurantiaca</name>
    <dbReference type="NCBI Taxonomy" id="2867233"/>
    <lineage>
        <taxon>Bacteria</taxon>
        <taxon>Pseudomonadati</taxon>
        <taxon>Pseudomonadota</taxon>
        <taxon>Alphaproteobacteria</taxon>
        <taxon>Sphingomonadales</taxon>
        <taxon>Erythrobacteraceae</taxon>
        <taxon>Qipengyuania</taxon>
    </lineage>
</organism>
<name>A0ABX8ZT37_9SPHN</name>
<proteinExistence type="predicted"/>
<protein>
    <submittedName>
        <fullName evidence="2">Uncharacterized protein</fullName>
    </submittedName>
</protein>
<sequence length="132" mass="14420">MAALYTSLAALASITGFARQTMIHRSFTMSSYHGSMFEGHINKKTLEDARESTGLHQFRWTELVAKLSATRELREELARGEPGGFEAFGDVRRENGEESKRAVNHTALAHGKGEALGQGRAATGAVQGDREK</sequence>
<gene>
    <name evidence="2" type="ORF">K3148_05025</name>
</gene>
<reference evidence="2 3" key="1">
    <citation type="submission" date="2021-08" db="EMBL/GenBank/DDBJ databases">
        <title>Comparative Genomics Analysis of the Genus Qipengyuania Reveals Extensive Genetic Diversity and Metabolic Versatility, Including the Description of Fifteen Novel Species.</title>
        <authorList>
            <person name="Liu Y."/>
        </authorList>
    </citation>
    <scope>NUCLEOTIDE SEQUENCE [LARGE SCALE GENOMIC DNA]</scope>
    <source>
        <strain evidence="2 3">1NDH13</strain>
    </source>
</reference>
<feature type="region of interest" description="Disordered" evidence="1">
    <location>
        <begin position="109"/>
        <end position="132"/>
    </location>
</feature>
<dbReference type="RefSeq" id="WP_221426219.1">
    <property type="nucleotide sequence ID" value="NZ_CP081295.1"/>
</dbReference>